<dbReference type="Gramene" id="ONIVA02G20870.3">
    <property type="protein sequence ID" value="ONIVA02G20870.3"/>
    <property type="gene ID" value="ONIVA02G20870"/>
</dbReference>
<keyword evidence="3" id="KW-1185">Reference proteome</keyword>
<dbReference type="EnsemblPlants" id="ONIVA02G20870.3">
    <property type="protein sequence ID" value="ONIVA02G20870.3"/>
    <property type="gene ID" value="ONIVA02G20870"/>
</dbReference>
<dbReference type="Proteomes" id="UP000006591">
    <property type="component" value="Chromosome 2"/>
</dbReference>
<dbReference type="AlphaFoldDB" id="A0A0E0G7L9"/>
<protein>
    <submittedName>
        <fullName evidence="2">Uncharacterized protein</fullName>
    </submittedName>
</protein>
<evidence type="ECO:0000256" key="1">
    <source>
        <dbReference type="SAM" id="MobiDB-lite"/>
    </source>
</evidence>
<evidence type="ECO:0000313" key="2">
    <source>
        <dbReference type="EnsemblPlants" id="ONIVA02G20870.3"/>
    </source>
</evidence>
<feature type="region of interest" description="Disordered" evidence="1">
    <location>
        <begin position="1"/>
        <end position="42"/>
    </location>
</feature>
<reference evidence="2" key="1">
    <citation type="submission" date="2015-04" db="UniProtKB">
        <authorList>
            <consortium name="EnsemblPlants"/>
        </authorList>
    </citation>
    <scope>IDENTIFICATION</scope>
    <source>
        <strain evidence="2">SL10</strain>
    </source>
</reference>
<dbReference type="HOGENOM" id="CLU_1059180_0_0_1"/>
<proteinExistence type="predicted"/>
<feature type="region of interest" description="Disordered" evidence="1">
    <location>
        <begin position="228"/>
        <end position="263"/>
    </location>
</feature>
<organism evidence="2">
    <name type="scientific">Oryza nivara</name>
    <name type="common">Indian wild rice</name>
    <name type="synonym">Oryza sativa f. spontanea</name>
    <dbReference type="NCBI Taxonomy" id="4536"/>
    <lineage>
        <taxon>Eukaryota</taxon>
        <taxon>Viridiplantae</taxon>
        <taxon>Streptophyta</taxon>
        <taxon>Embryophyta</taxon>
        <taxon>Tracheophyta</taxon>
        <taxon>Spermatophyta</taxon>
        <taxon>Magnoliopsida</taxon>
        <taxon>Liliopsida</taxon>
        <taxon>Poales</taxon>
        <taxon>Poaceae</taxon>
        <taxon>BOP clade</taxon>
        <taxon>Oryzoideae</taxon>
        <taxon>Oryzeae</taxon>
        <taxon>Oryzinae</taxon>
        <taxon>Oryza</taxon>
    </lineage>
</organism>
<reference evidence="2" key="2">
    <citation type="submission" date="2018-04" db="EMBL/GenBank/DDBJ databases">
        <title>OnivRS2 (Oryza nivara Reference Sequence Version 2).</title>
        <authorList>
            <person name="Zhang J."/>
            <person name="Kudrna D."/>
            <person name="Lee S."/>
            <person name="Talag J."/>
            <person name="Rajasekar S."/>
            <person name="Welchert J."/>
            <person name="Hsing Y.-I."/>
            <person name="Wing R.A."/>
        </authorList>
    </citation>
    <scope>NUCLEOTIDE SEQUENCE [LARGE SCALE GENOMIC DNA]</scope>
    <source>
        <strain evidence="2">SL10</strain>
    </source>
</reference>
<accession>A0A0E0G7L9</accession>
<feature type="compositionally biased region" description="Basic and acidic residues" evidence="1">
    <location>
        <begin position="23"/>
        <end position="35"/>
    </location>
</feature>
<evidence type="ECO:0000313" key="3">
    <source>
        <dbReference type="Proteomes" id="UP000006591"/>
    </source>
</evidence>
<feature type="compositionally biased region" description="Polar residues" evidence="1">
    <location>
        <begin position="251"/>
        <end position="263"/>
    </location>
</feature>
<feature type="region of interest" description="Disordered" evidence="1">
    <location>
        <begin position="63"/>
        <end position="98"/>
    </location>
</feature>
<sequence length="263" mass="28148">MESGHLARSKRELGDGELNVVDELSKHAGKEEKSGGELGAAASELWEGGGGWAAASGKQVASGVGQVGGQRRWSSGGDDGSARLAGGLGARRGREEEKTRLWERTNGRQGPYVSEVETGAFWAIRNYNGLHVGPRIYRGEQVVVGVVADSWTWPPVHSKSPIRRRRRCNAPECGRSSPSRKCSAPERRHCANGGARAPTCPPPAISLPVSRRACACACRPRLDNSVREGIPTHAATPTPTPRSPLPHMRLQRNSATATTQQRG</sequence>
<name>A0A0E0G7L9_ORYNI</name>